<dbReference type="FunFam" id="1.10.10.790:FF:000002">
    <property type="entry name" value="Splicing factor 3A subunit 1"/>
    <property type="match status" value="1"/>
</dbReference>
<feature type="region of interest" description="Disordered" evidence="2">
    <location>
        <begin position="73"/>
        <end position="112"/>
    </location>
</feature>
<dbReference type="GO" id="GO:0071004">
    <property type="term" value="C:U2-type prespliceosome"/>
    <property type="evidence" value="ECO:0007669"/>
    <property type="project" value="TreeGrafter"/>
</dbReference>
<reference evidence="4 5" key="1">
    <citation type="journal article" date="2017" name="Nature">
        <title>The Apostasia genome and the evolution of orchids.</title>
        <authorList>
            <person name="Zhang G.Q."/>
            <person name="Liu K.W."/>
            <person name="Li Z."/>
            <person name="Lohaus R."/>
            <person name="Hsiao Y.Y."/>
            <person name="Niu S.C."/>
            <person name="Wang J.Y."/>
            <person name="Lin Y.C."/>
            <person name="Xu Q."/>
            <person name="Chen L.J."/>
            <person name="Yoshida K."/>
            <person name="Fujiwara S."/>
            <person name="Wang Z.W."/>
            <person name="Zhang Y.Q."/>
            <person name="Mitsuda N."/>
            <person name="Wang M."/>
            <person name="Liu G.H."/>
            <person name="Pecoraro L."/>
            <person name="Huang H.X."/>
            <person name="Xiao X.J."/>
            <person name="Lin M."/>
            <person name="Wu X.Y."/>
            <person name="Wu W.L."/>
            <person name="Chen Y.Y."/>
            <person name="Chang S.B."/>
            <person name="Sakamoto S."/>
            <person name="Ohme-Takagi M."/>
            <person name="Yagi M."/>
            <person name="Zeng S.J."/>
            <person name="Shen C.Y."/>
            <person name="Yeh C.M."/>
            <person name="Luo Y.B."/>
            <person name="Tsai W.C."/>
            <person name="Van de Peer Y."/>
            <person name="Liu Z.J."/>
        </authorList>
    </citation>
    <scope>NUCLEOTIDE SEQUENCE [LARGE SCALE GENOMIC DNA]</scope>
    <source>
        <strain evidence="5">cv. Shenzhen</strain>
        <tissue evidence="4">Stem</tissue>
    </source>
</reference>
<dbReference type="InterPro" id="IPR000061">
    <property type="entry name" value="Surp"/>
</dbReference>
<feature type="compositionally biased region" description="Pro residues" evidence="2">
    <location>
        <begin position="75"/>
        <end position="107"/>
    </location>
</feature>
<dbReference type="AlphaFoldDB" id="A0A2H9ZVI6"/>
<feature type="domain" description="SURP motif" evidence="3">
    <location>
        <begin position="20"/>
        <end position="62"/>
    </location>
</feature>
<dbReference type="SMART" id="SM00648">
    <property type="entry name" value="SWAP"/>
    <property type="match status" value="1"/>
</dbReference>
<proteinExistence type="predicted"/>
<dbReference type="Pfam" id="PF01805">
    <property type="entry name" value="Surp"/>
    <property type="match status" value="1"/>
</dbReference>
<dbReference type="STRING" id="1088818.A0A2H9ZVI6"/>
<dbReference type="GO" id="GO:0005686">
    <property type="term" value="C:U2 snRNP"/>
    <property type="evidence" value="ECO:0007669"/>
    <property type="project" value="TreeGrafter"/>
</dbReference>
<dbReference type="GO" id="GO:0000381">
    <property type="term" value="P:regulation of alternative mRNA splicing, via spliceosome"/>
    <property type="evidence" value="ECO:0007669"/>
    <property type="project" value="TreeGrafter"/>
</dbReference>
<sequence>MMGHLPADGIIHPPLHIRLIVEDTASFVAKHGPEFERQIVEINVGNPKFNFLIESDPYHYYYEDRLSELQLDPFAPRPVPPPAHRPMCPPLPRMPPTPSPEEAPPLPDELEARSPRGHKLIMQHYNILESPVLKP</sequence>
<dbReference type="EMBL" id="KZ453531">
    <property type="protein sequence ID" value="PKA47293.1"/>
    <property type="molecule type" value="Genomic_DNA"/>
</dbReference>
<evidence type="ECO:0000256" key="1">
    <source>
        <dbReference type="ARBA" id="ARBA00022664"/>
    </source>
</evidence>
<dbReference type="GO" id="GO:0071013">
    <property type="term" value="C:catalytic step 2 spliceosome"/>
    <property type="evidence" value="ECO:0007669"/>
    <property type="project" value="TreeGrafter"/>
</dbReference>
<evidence type="ECO:0000313" key="4">
    <source>
        <dbReference type="EMBL" id="PKA47293.1"/>
    </source>
</evidence>
<dbReference type="Gene3D" id="1.10.10.790">
    <property type="entry name" value="Surp module"/>
    <property type="match status" value="1"/>
</dbReference>
<dbReference type="PROSITE" id="PS50128">
    <property type="entry name" value="SURP"/>
    <property type="match status" value="1"/>
</dbReference>
<dbReference type="InterPro" id="IPR045146">
    <property type="entry name" value="SF3A1"/>
</dbReference>
<keyword evidence="5" id="KW-1185">Reference proteome</keyword>
<evidence type="ECO:0000256" key="2">
    <source>
        <dbReference type="SAM" id="MobiDB-lite"/>
    </source>
</evidence>
<dbReference type="Proteomes" id="UP000236161">
    <property type="component" value="Unassembled WGS sequence"/>
</dbReference>
<evidence type="ECO:0000259" key="3">
    <source>
        <dbReference type="PROSITE" id="PS50128"/>
    </source>
</evidence>
<dbReference type="OrthoDB" id="447637at2759"/>
<dbReference type="GO" id="GO:0003723">
    <property type="term" value="F:RNA binding"/>
    <property type="evidence" value="ECO:0007669"/>
    <property type="project" value="InterPro"/>
</dbReference>
<dbReference type="SUPFAM" id="SSF109905">
    <property type="entry name" value="Surp module (SWAP domain)"/>
    <property type="match status" value="1"/>
</dbReference>
<accession>A0A2H9ZVI6</accession>
<dbReference type="PANTHER" id="PTHR15316:SF1">
    <property type="entry name" value="SPLICING FACTOR 3A SUBUNIT 1"/>
    <property type="match status" value="1"/>
</dbReference>
<name>A0A2H9ZVI6_9ASPA</name>
<gene>
    <name evidence="4" type="ORF">AXF42_Ash017238</name>
</gene>
<evidence type="ECO:0000313" key="5">
    <source>
        <dbReference type="Proteomes" id="UP000236161"/>
    </source>
</evidence>
<dbReference type="PANTHER" id="PTHR15316">
    <property type="entry name" value="SPLICEOSOME ASSOCIATED PROTEIN 114/SWAP SPLICING FACTOR-RELATED"/>
    <property type="match status" value="1"/>
</dbReference>
<dbReference type="GO" id="GO:0045292">
    <property type="term" value="P:mRNA cis splicing, via spliceosome"/>
    <property type="evidence" value="ECO:0007669"/>
    <property type="project" value="InterPro"/>
</dbReference>
<keyword evidence="1" id="KW-0507">mRNA processing</keyword>
<dbReference type="InterPro" id="IPR035967">
    <property type="entry name" value="SWAP/Surp_sf"/>
</dbReference>
<protein>
    <submittedName>
        <fullName evidence="4">Putative splicing factor 3A subunit 1</fullName>
    </submittedName>
</protein>
<organism evidence="4 5">
    <name type="scientific">Apostasia shenzhenica</name>
    <dbReference type="NCBI Taxonomy" id="1088818"/>
    <lineage>
        <taxon>Eukaryota</taxon>
        <taxon>Viridiplantae</taxon>
        <taxon>Streptophyta</taxon>
        <taxon>Embryophyta</taxon>
        <taxon>Tracheophyta</taxon>
        <taxon>Spermatophyta</taxon>
        <taxon>Magnoliopsida</taxon>
        <taxon>Liliopsida</taxon>
        <taxon>Asparagales</taxon>
        <taxon>Orchidaceae</taxon>
        <taxon>Apostasioideae</taxon>
        <taxon>Apostasia</taxon>
    </lineage>
</organism>